<dbReference type="SUPFAM" id="SSF56112">
    <property type="entry name" value="Protein kinase-like (PK-like)"/>
    <property type="match status" value="1"/>
</dbReference>
<dbReference type="Pfam" id="PF01636">
    <property type="entry name" value="APH"/>
    <property type="match status" value="1"/>
</dbReference>
<gene>
    <name evidence="1" type="ORF">DVH21_17130</name>
</gene>
<reference evidence="1 2" key="2">
    <citation type="submission" date="2018-08" db="EMBL/GenBank/DDBJ databases">
        <title>Streptomyces kandeliansis sp. nov., an endophytic bacterium isolated from mangrove plant.</title>
        <authorList>
            <person name="Wang R."/>
        </authorList>
    </citation>
    <scope>NUCLEOTIDE SEQUENCE [LARGE SCALE GENOMIC DNA]</scope>
    <source>
        <strain evidence="2">H14(2018)</strain>
    </source>
</reference>
<reference evidence="1 2" key="1">
    <citation type="submission" date="2018-07" db="EMBL/GenBank/DDBJ databases">
        <authorList>
            <person name="Ye Y."/>
        </authorList>
    </citation>
    <scope>NUCLEOTIDE SEQUENCE [LARGE SCALE GENOMIC DNA]</scope>
    <source>
        <strain evidence="2">H14(2018)</strain>
    </source>
</reference>
<dbReference type="PANTHER" id="PTHR21310">
    <property type="entry name" value="AMINOGLYCOSIDE PHOSPHOTRANSFERASE-RELATED-RELATED"/>
    <property type="match status" value="1"/>
</dbReference>
<evidence type="ECO:0000313" key="2">
    <source>
        <dbReference type="Proteomes" id="UP000253958"/>
    </source>
</evidence>
<proteinExistence type="predicted"/>
<dbReference type="PANTHER" id="PTHR21310:SF15">
    <property type="entry name" value="AMINOGLYCOSIDE PHOSPHOTRANSFERASE DOMAIN-CONTAINING PROTEIN"/>
    <property type="match status" value="1"/>
</dbReference>
<dbReference type="InterPro" id="IPR051678">
    <property type="entry name" value="AGP_Transferase"/>
</dbReference>
<dbReference type="Gene3D" id="3.90.1200.10">
    <property type="match status" value="1"/>
</dbReference>
<dbReference type="AlphaFoldDB" id="A0A3M9JYP1"/>
<dbReference type="Proteomes" id="UP000253958">
    <property type="component" value="Chromosome"/>
</dbReference>
<accession>A0A3M9JYP1</accession>
<dbReference type="InterPro" id="IPR011009">
    <property type="entry name" value="Kinase-like_dom_sf"/>
</dbReference>
<dbReference type="EMBL" id="CP031263">
    <property type="protein sequence ID" value="AXH91507.1"/>
    <property type="molecule type" value="Genomic_DNA"/>
</dbReference>
<protein>
    <submittedName>
        <fullName evidence="1">Uncharacterized protein</fullName>
    </submittedName>
</protein>
<organism evidence="1 2">
    <name type="scientific">Micromonospora aurantiaca</name>
    <name type="common">nom. illeg.</name>
    <dbReference type="NCBI Taxonomy" id="47850"/>
    <lineage>
        <taxon>Bacteria</taxon>
        <taxon>Bacillati</taxon>
        <taxon>Actinomycetota</taxon>
        <taxon>Actinomycetes</taxon>
        <taxon>Micromonosporales</taxon>
        <taxon>Micromonosporaceae</taxon>
        <taxon>Micromonospora</taxon>
    </lineage>
</organism>
<name>A0A3M9JYP1_9ACTN</name>
<sequence length="358" mass="38807">MMRSTAASPDNLRSQEAERIAAALDARVLPAFGMYDGTLSLLKNSENLTFRWVGRVAGRGTLNRVVRVGRPDYHDLDSVRSELALLDVLASRLPAATPVPVPRLDGDPLAALPPSDGADVRPIAVFEWVDGHPGSTGARQSWTSLHQLGVVVAALHNLGPEAAGLGLSRPKWDWEALVGTGMWRTGDRTWSKWGASAGAGWIAALENVAPVDRRCLDEMAARTRDAMAQLNSEDGNWGLIHGDLNPSNVLTTDDGVGLIDFDDCGWGLHVYDLAVALLWPYLNGSGKAARDALLAGYRTVRPLPASAEASLELMVAARSLALVRYFSGRTDSPRLRAWAPTFLPRAYELLHTIERHTR</sequence>
<dbReference type="InterPro" id="IPR002575">
    <property type="entry name" value="Aminoglycoside_PTrfase"/>
</dbReference>
<evidence type="ECO:0000313" key="1">
    <source>
        <dbReference type="EMBL" id="AXH91507.1"/>
    </source>
</evidence>